<dbReference type="EMBL" id="JAADJT010000011">
    <property type="protein sequence ID" value="NGZ87220.1"/>
    <property type="molecule type" value="Genomic_DNA"/>
</dbReference>
<evidence type="ECO:0000313" key="3">
    <source>
        <dbReference type="Proteomes" id="UP000666369"/>
    </source>
</evidence>
<dbReference type="InterPro" id="IPR024976">
    <property type="entry name" value="DUF3885"/>
</dbReference>
<dbReference type="Proteomes" id="UP000666369">
    <property type="component" value="Unassembled WGS sequence"/>
</dbReference>
<protein>
    <submittedName>
        <fullName evidence="2">DUF3885 domain-containing protein</fullName>
    </submittedName>
</protein>
<accession>A0ABX0FRD3</accession>
<dbReference type="Pfam" id="PF13021">
    <property type="entry name" value="DUF3885"/>
    <property type="match status" value="1"/>
</dbReference>
<comment type="caution">
    <text evidence="2">The sequence shown here is derived from an EMBL/GenBank/DDBJ whole genome shotgun (WGS) entry which is preliminary data.</text>
</comment>
<keyword evidence="3" id="KW-1185">Reference proteome</keyword>
<reference evidence="3" key="1">
    <citation type="submission" date="2023-07" db="EMBL/GenBank/DDBJ databases">
        <title>Duganella aceri sp. nov., isolated from tree sap.</title>
        <authorList>
            <person name="Kim I.S."/>
        </authorList>
    </citation>
    <scope>NUCLEOTIDE SEQUENCE [LARGE SCALE GENOMIC DNA]</scope>
    <source>
        <strain evidence="3">SAP-35</strain>
    </source>
</reference>
<feature type="domain" description="DUF3885" evidence="1">
    <location>
        <begin position="15"/>
        <end position="197"/>
    </location>
</feature>
<dbReference type="RefSeq" id="WP_166107202.1">
    <property type="nucleotide sequence ID" value="NZ_JAADJT010000011.1"/>
</dbReference>
<evidence type="ECO:0000313" key="2">
    <source>
        <dbReference type="EMBL" id="NGZ87220.1"/>
    </source>
</evidence>
<sequence>MNLKRTTQEIVGRPYRYALFYNFPGGLRFELSEGGGSPLGEVLTALRKATAICDDVFRKEERILVHLETFALASRFELREKLRELRVAGIVIPNIRDVWVEAQAQTDEDDDDESGYWVSCAFEVPTSKLQNLLWCAFTVDFGSSVGPNPRCRVYLLNMNDGIVVHPYDDRGMDVIGRNMPSLAGLYERHKDLLLAYDLEVMRRTFTSA</sequence>
<proteinExistence type="predicted"/>
<gene>
    <name evidence="2" type="ORF">GW587_23540</name>
</gene>
<organism evidence="2 3">
    <name type="scientific">Duganella aceris</name>
    <dbReference type="NCBI Taxonomy" id="2703883"/>
    <lineage>
        <taxon>Bacteria</taxon>
        <taxon>Pseudomonadati</taxon>
        <taxon>Pseudomonadota</taxon>
        <taxon>Betaproteobacteria</taxon>
        <taxon>Burkholderiales</taxon>
        <taxon>Oxalobacteraceae</taxon>
        <taxon>Telluria group</taxon>
        <taxon>Duganella</taxon>
    </lineage>
</organism>
<evidence type="ECO:0000259" key="1">
    <source>
        <dbReference type="Pfam" id="PF13021"/>
    </source>
</evidence>
<name>A0ABX0FRD3_9BURK</name>